<evidence type="ECO:0000313" key="2">
    <source>
        <dbReference type="EMBL" id="GBP97999.1"/>
    </source>
</evidence>
<dbReference type="AlphaFoldDB" id="A0A4C2AFW0"/>
<organism evidence="2 3">
    <name type="scientific">Eumeta variegata</name>
    <name type="common">Bagworm moth</name>
    <name type="synonym">Eumeta japonica</name>
    <dbReference type="NCBI Taxonomy" id="151549"/>
    <lineage>
        <taxon>Eukaryota</taxon>
        <taxon>Metazoa</taxon>
        <taxon>Ecdysozoa</taxon>
        <taxon>Arthropoda</taxon>
        <taxon>Hexapoda</taxon>
        <taxon>Insecta</taxon>
        <taxon>Pterygota</taxon>
        <taxon>Neoptera</taxon>
        <taxon>Endopterygota</taxon>
        <taxon>Lepidoptera</taxon>
        <taxon>Glossata</taxon>
        <taxon>Ditrysia</taxon>
        <taxon>Tineoidea</taxon>
        <taxon>Psychidae</taxon>
        <taxon>Oiketicinae</taxon>
        <taxon>Eumeta</taxon>
    </lineage>
</organism>
<dbReference type="Proteomes" id="UP000299102">
    <property type="component" value="Unassembled WGS sequence"/>
</dbReference>
<accession>A0A4C2AFW0</accession>
<protein>
    <submittedName>
        <fullName evidence="2">Uncharacterized protein</fullName>
    </submittedName>
</protein>
<proteinExistence type="predicted"/>
<evidence type="ECO:0000256" key="1">
    <source>
        <dbReference type="SAM" id="MobiDB-lite"/>
    </source>
</evidence>
<name>A0A4C2AFW0_EUMVA</name>
<sequence>MPFKILIAKHTKDIENVCTQVALWPNALVLERVLDILLLRGISPKRPTDPPPAADDYQPTEQCPEPNGFYPSNEQCDKYNACV</sequence>
<keyword evidence="3" id="KW-1185">Reference proteome</keyword>
<evidence type="ECO:0000313" key="3">
    <source>
        <dbReference type="Proteomes" id="UP000299102"/>
    </source>
</evidence>
<gene>
    <name evidence="2" type="ORF">EVAR_69919_1</name>
</gene>
<feature type="region of interest" description="Disordered" evidence="1">
    <location>
        <begin position="42"/>
        <end position="69"/>
    </location>
</feature>
<dbReference type="EMBL" id="BGZK01003044">
    <property type="protein sequence ID" value="GBP97999.1"/>
    <property type="molecule type" value="Genomic_DNA"/>
</dbReference>
<comment type="caution">
    <text evidence="2">The sequence shown here is derived from an EMBL/GenBank/DDBJ whole genome shotgun (WGS) entry which is preliminary data.</text>
</comment>
<reference evidence="2 3" key="1">
    <citation type="journal article" date="2019" name="Commun. Biol.">
        <title>The bagworm genome reveals a unique fibroin gene that provides high tensile strength.</title>
        <authorList>
            <person name="Kono N."/>
            <person name="Nakamura H."/>
            <person name="Ohtoshi R."/>
            <person name="Tomita M."/>
            <person name="Numata K."/>
            <person name="Arakawa K."/>
        </authorList>
    </citation>
    <scope>NUCLEOTIDE SEQUENCE [LARGE SCALE GENOMIC DNA]</scope>
</reference>